<dbReference type="InterPro" id="IPR006664">
    <property type="entry name" value="OMP_bac"/>
</dbReference>
<dbReference type="SUPFAM" id="SSF103088">
    <property type="entry name" value="OmpA-like"/>
    <property type="match status" value="1"/>
</dbReference>
<dbReference type="PANTHER" id="PTHR30329:SF21">
    <property type="entry name" value="LIPOPROTEIN YIAD-RELATED"/>
    <property type="match status" value="1"/>
</dbReference>
<dbReference type="PANTHER" id="PTHR30329">
    <property type="entry name" value="STATOR ELEMENT OF FLAGELLAR MOTOR COMPLEX"/>
    <property type="match status" value="1"/>
</dbReference>
<dbReference type="Gene3D" id="3.30.1330.60">
    <property type="entry name" value="OmpA-like domain"/>
    <property type="match status" value="1"/>
</dbReference>
<evidence type="ECO:0000256" key="4">
    <source>
        <dbReference type="PROSITE-ProRule" id="PRU00473"/>
    </source>
</evidence>
<feature type="coiled-coil region" evidence="5">
    <location>
        <begin position="89"/>
        <end position="123"/>
    </location>
</feature>
<dbReference type="InterPro" id="IPR050330">
    <property type="entry name" value="Bact_OuterMem_StrucFunc"/>
</dbReference>
<gene>
    <name evidence="8" type="ORF">EXY25_04680</name>
</gene>
<comment type="caution">
    <text evidence="8">The sequence shown here is derived from an EMBL/GenBank/DDBJ whole genome shotgun (WGS) entry which is preliminary data.</text>
</comment>
<evidence type="ECO:0000313" key="9">
    <source>
        <dbReference type="Proteomes" id="UP000292544"/>
    </source>
</evidence>
<dbReference type="CDD" id="cd07185">
    <property type="entry name" value="OmpA_C-like"/>
    <property type="match status" value="1"/>
</dbReference>
<keyword evidence="3" id="KW-0998">Cell outer membrane</keyword>
<dbReference type="PROSITE" id="PS51123">
    <property type="entry name" value="OMPA_2"/>
    <property type="match status" value="1"/>
</dbReference>
<keyword evidence="6" id="KW-0732">Signal</keyword>
<feature type="domain" description="OmpA-like" evidence="7">
    <location>
        <begin position="128"/>
        <end position="245"/>
    </location>
</feature>
<accession>A0ABY1WUW4</accession>
<keyword evidence="9" id="KW-1185">Reference proteome</keyword>
<evidence type="ECO:0000313" key="8">
    <source>
        <dbReference type="EMBL" id="TAA48520.1"/>
    </source>
</evidence>
<keyword evidence="2 4" id="KW-0472">Membrane</keyword>
<evidence type="ECO:0000256" key="5">
    <source>
        <dbReference type="SAM" id="Coils"/>
    </source>
</evidence>
<reference evidence="9" key="1">
    <citation type="submission" date="2019-02" db="EMBL/GenBank/DDBJ databases">
        <title>Draft genome sequence of Muricauda sp. 176CP4-71.</title>
        <authorList>
            <person name="Park J.-S."/>
        </authorList>
    </citation>
    <scope>NUCLEOTIDE SEQUENCE [LARGE SCALE GENOMIC DNA]</scope>
    <source>
        <strain evidence="9">176GS2-150</strain>
    </source>
</reference>
<dbReference type="InterPro" id="IPR036737">
    <property type="entry name" value="OmpA-like_sf"/>
</dbReference>
<evidence type="ECO:0000259" key="7">
    <source>
        <dbReference type="PROSITE" id="PS51123"/>
    </source>
</evidence>
<sequence>MQIYGAIIMKNTTLIAAALTAALTSTTAIAQDAEPQYTEAKQAGTIFTTTVTGLAAGGPIGAFAGLLAGAWVNYNIEEADNAVVLSNDLETAQAQLSQTESLLAQQRQQLVALQANLAQSETLTAQYAQQMLDQLQLTMLFKTNKSDLTDSAKNRLSLLAQYLTRNPEMQIRLDGYADPRGNADYNLQLSQARIDAVAQQLYDAGVAPERITSQSHGATLSSATKGDYDAYALERMVSIELTKGDNVSVAKMNYRK</sequence>
<protein>
    <recommendedName>
        <fullName evidence="7">OmpA-like domain-containing protein</fullName>
    </recommendedName>
</protein>
<feature type="chain" id="PRO_5045620955" description="OmpA-like domain-containing protein" evidence="6">
    <location>
        <begin position="31"/>
        <end position="256"/>
    </location>
</feature>
<name>A0ABY1WUW4_9GAMM</name>
<dbReference type="InterPro" id="IPR006665">
    <property type="entry name" value="OmpA-like"/>
</dbReference>
<comment type="subcellular location">
    <subcellularLocation>
        <location evidence="1">Cell outer membrane</location>
    </subcellularLocation>
</comment>
<dbReference type="PRINTS" id="PR01021">
    <property type="entry name" value="OMPADOMAIN"/>
</dbReference>
<dbReference type="Pfam" id="PF00691">
    <property type="entry name" value="OmpA"/>
    <property type="match status" value="1"/>
</dbReference>
<organism evidence="8 9">
    <name type="scientific">Corallincola spongiicola</name>
    <dbReference type="NCBI Taxonomy" id="2520508"/>
    <lineage>
        <taxon>Bacteria</taxon>
        <taxon>Pseudomonadati</taxon>
        <taxon>Pseudomonadota</taxon>
        <taxon>Gammaproteobacteria</taxon>
        <taxon>Alteromonadales</taxon>
        <taxon>Psychromonadaceae</taxon>
        <taxon>Corallincola</taxon>
    </lineage>
</organism>
<dbReference type="Proteomes" id="UP000292544">
    <property type="component" value="Unassembled WGS sequence"/>
</dbReference>
<evidence type="ECO:0000256" key="3">
    <source>
        <dbReference type="ARBA" id="ARBA00023237"/>
    </source>
</evidence>
<dbReference type="EMBL" id="SHLY01000001">
    <property type="protein sequence ID" value="TAA48520.1"/>
    <property type="molecule type" value="Genomic_DNA"/>
</dbReference>
<feature type="signal peptide" evidence="6">
    <location>
        <begin position="1"/>
        <end position="30"/>
    </location>
</feature>
<keyword evidence="5" id="KW-0175">Coiled coil</keyword>
<evidence type="ECO:0000256" key="1">
    <source>
        <dbReference type="ARBA" id="ARBA00004442"/>
    </source>
</evidence>
<evidence type="ECO:0000256" key="6">
    <source>
        <dbReference type="SAM" id="SignalP"/>
    </source>
</evidence>
<proteinExistence type="predicted"/>
<evidence type="ECO:0000256" key="2">
    <source>
        <dbReference type="ARBA" id="ARBA00023136"/>
    </source>
</evidence>